<feature type="non-terminal residue" evidence="1">
    <location>
        <position position="239"/>
    </location>
</feature>
<name>K1RGB0_9ZZZZ</name>
<sequence>MAGVHEDFGEKIGGAKKDLWKDRGLYADDLEAMNEREAEKFVKKDNVWKKPDYAAMLEEGIPLGVVYFIKKARDGLNASPQYYRTDDTPEKRTARQKEYIKTVRELQTVLSDVRTVEDAMRAYDRFFVDNGYLEKVQGWGSGIHYRATKKGQDNPVITNKLSNTMLIRSAEYFERNFTQKAKKEQFCVSKEQKIPKGYAIHFNDGKHTYSKNEDWNPGTYYVTKGYSILRTNFETKEAA</sequence>
<dbReference type="AlphaFoldDB" id="K1RGB0"/>
<reference evidence="1" key="1">
    <citation type="journal article" date="2013" name="Environ. Microbiol.">
        <title>Microbiota from the distal guts of lean and obese adolescents exhibit partial functional redundancy besides clear differences in community structure.</title>
        <authorList>
            <person name="Ferrer M."/>
            <person name="Ruiz A."/>
            <person name="Lanza F."/>
            <person name="Haange S.B."/>
            <person name="Oberbach A."/>
            <person name="Till H."/>
            <person name="Bargiela R."/>
            <person name="Campoy C."/>
            <person name="Segura M.T."/>
            <person name="Richter M."/>
            <person name="von Bergen M."/>
            <person name="Seifert J."/>
            <person name="Suarez A."/>
        </authorList>
    </citation>
    <scope>NUCLEOTIDE SEQUENCE</scope>
</reference>
<gene>
    <name evidence="1" type="ORF">OBE_17423</name>
</gene>
<protein>
    <submittedName>
        <fullName evidence="1">Uncharacterized protein</fullName>
    </submittedName>
</protein>
<evidence type="ECO:0000313" key="1">
    <source>
        <dbReference type="EMBL" id="EKC44543.1"/>
    </source>
</evidence>
<comment type="caution">
    <text evidence="1">The sequence shown here is derived from an EMBL/GenBank/DDBJ whole genome shotgun (WGS) entry which is preliminary data.</text>
</comment>
<proteinExistence type="predicted"/>
<organism evidence="1">
    <name type="scientific">human gut metagenome</name>
    <dbReference type="NCBI Taxonomy" id="408170"/>
    <lineage>
        <taxon>unclassified sequences</taxon>
        <taxon>metagenomes</taxon>
        <taxon>organismal metagenomes</taxon>
    </lineage>
</organism>
<accession>K1RGB0</accession>
<dbReference type="EMBL" id="AJWZ01011630">
    <property type="protein sequence ID" value="EKC44543.1"/>
    <property type="molecule type" value="Genomic_DNA"/>
</dbReference>